<dbReference type="InterPro" id="IPR013103">
    <property type="entry name" value="RVT_2"/>
</dbReference>
<evidence type="ECO:0000256" key="1">
    <source>
        <dbReference type="SAM" id="MobiDB-lite"/>
    </source>
</evidence>
<evidence type="ECO:0000313" key="4">
    <source>
        <dbReference type="Proteomes" id="UP001162029"/>
    </source>
</evidence>
<evidence type="ECO:0000313" key="3">
    <source>
        <dbReference type="EMBL" id="CAI5743629.1"/>
    </source>
</evidence>
<dbReference type="EMBL" id="CANTFM010001898">
    <property type="protein sequence ID" value="CAI5743629.1"/>
    <property type="molecule type" value="Genomic_DNA"/>
</dbReference>
<feature type="compositionally biased region" description="Basic and acidic residues" evidence="1">
    <location>
        <begin position="14"/>
        <end position="27"/>
    </location>
</feature>
<evidence type="ECO:0000259" key="2">
    <source>
        <dbReference type="Pfam" id="PF07727"/>
    </source>
</evidence>
<gene>
    <name evidence="3" type="ORF">PDE001_LOCUS8832</name>
</gene>
<feature type="compositionally biased region" description="Polar residues" evidence="1">
    <location>
        <begin position="78"/>
        <end position="89"/>
    </location>
</feature>
<accession>A0AAV0V7F6</accession>
<feature type="domain" description="Reverse transcriptase Ty1/copia-type" evidence="2">
    <location>
        <begin position="143"/>
        <end position="215"/>
    </location>
</feature>
<organism evidence="3 4">
    <name type="scientific">Peronospora destructor</name>
    <dbReference type="NCBI Taxonomy" id="86335"/>
    <lineage>
        <taxon>Eukaryota</taxon>
        <taxon>Sar</taxon>
        <taxon>Stramenopiles</taxon>
        <taxon>Oomycota</taxon>
        <taxon>Peronosporomycetes</taxon>
        <taxon>Peronosporales</taxon>
        <taxon>Peronosporaceae</taxon>
        <taxon>Peronospora</taxon>
    </lineage>
</organism>
<sequence length="218" mass="24303">MLIRQLGEEINEETSDKKVAESSDKIAEPSGSKVELDESGKVAGSASDFGHREERSANTAKVKGRGKRGKKTKRATHGASNETPTANTGLTMVTRYDGKKFPRELVSTVYRVDPKNWSAAMKSDQRVEWERAADSEIESLKANDTWELLPRTSERRPLHAKWVFKTKADANGNVERYKARMVACGNEQTFGEDYTLTFAAAMDMTTGKVILALSRRRT</sequence>
<comment type="caution">
    <text evidence="3">The sequence shown here is derived from an EMBL/GenBank/DDBJ whole genome shotgun (WGS) entry which is preliminary data.</text>
</comment>
<proteinExistence type="predicted"/>
<protein>
    <recommendedName>
        <fullName evidence="2">Reverse transcriptase Ty1/copia-type domain-containing protein</fullName>
    </recommendedName>
</protein>
<feature type="compositionally biased region" description="Basic residues" evidence="1">
    <location>
        <begin position="62"/>
        <end position="76"/>
    </location>
</feature>
<dbReference type="Proteomes" id="UP001162029">
    <property type="component" value="Unassembled WGS sequence"/>
</dbReference>
<reference evidence="3" key="1">
    <citation type="submission" date="2022-12" db="EMBL/GenBank/DDBJ databases">
        <authorList>
            <person name="Webb A."/>
        </authorList>
    </citation>
    <scope>NUCLEOTIDE SEQUENCE</scope>
    <source>
        <strain evidence="3">Pd1</strain>
    </source>
</reference>
<feature type="region of interest" description="Disordered" evidence="1">
    <location>
        <begin position="1"/>
        <end position="89"/>
    </location>
</feature>
<name>A0AAV0V7F6_9STRA</name>
<keyword evidence="4" id="KW-1185">Reference proteome</keyword>
<dbReference type="AlphaFoldDB" id="A0AAV0V7F6"/>
<dbReference type="Pfam" id="PF07727">
    <property type="entry name" value="RVT_2"/>
    <property type="match status" value="1"/>
</dbReference>